<name>A0A9X3F4S4_9BACT</name>
<dbReference type="EMBL" id="JAPOHD010000003">
    <property type="protein sequence ID" value="MCY1718946.1"/>
    <property type="molecule type" value="Genomic_DNA"/>
</dbReference>
<dbReference type="SUPFAM" id="SSF53146">
    <property type="entry name" value="Nitrogenase accessory factor-like"/>
    <property type="match status" value="1"/>
</dbReference>
<gene>
    <name evidence="2" type="ORF">OU798_01245</name>
</gene>
<dbReference type="Proteomes" id="UP001145087">
    <property type="component" value="Unassembled WGS sequence"/>
</dbReference>
<dbReference type="Gene3D" id="3.30.420.130">
    <property type="entry name" value="Dinitrogenase iron-molybdenum cofactor biosynthesis domain"/>
    <property type="match status" value="1"/>
</dbReference>
<feature type="domain" description="Dinitrogenase iron-molybdenum cofactor biosynthesis" evidence="1">
    <location>
        <begin position="15"/>
        <end position="99"/>
    </location>
</feature>
<dbReference type="InterPro" id="IPR003731">
    <property type="entry name" value="Di-Nase_FeMo-co_biosynth"/>
</dbReference>
<reference evidence="2" key="1">
    <citation type="submission" date="2022-11" db="EMBL/GenBank/DDBJ databases">
        <title>Marilongibacter aestuarii gen. nov., sp. nov., isolated from tidal flat sediment.</title>
        <authorList>
            <person name="Jiayan W."/>
        </authorList>
    </citation>
    <scope>NUCLEOTIDE SEQUENCE</scope>
    <source>
        <strain evidence="2">Z1-6</strain>
    </source>
</reference>
<evidence type="ECO:0000313" key="2">
    <source>
        <dbReference type="EMBL" id="MCY1718946.1"/>
    </source>
</evidence>
<accession>A0A9X3F4S4</accession>
<organism evidence="2 3">
    <name type="scientific">Draconibacterium aestuarii</name>
    <dbReference type="NCBI Taxonomy" id="2998507"/>
    <lineage>
        <taxon>Bacteria</taxon>
        <taxon>Pseudomonadati</taxon>
        <taxon>Bacteroidota</taxon>
        <taxon>Bacteroidia</taxon>
        <taxon>Marinilabiliales</taxon>
        <taxon>Prolixibacteraceae</taxon>
        <taxon>Draconibacterium</taxon>
    </lineage>
</organism>
<keyword evidence="3" id="KW-1185">Reference proteome</keyword>
<dbReference type="Pfam" id="PF02579">
    <property type="entry name" value="Nitro_FeMo-Co"/>
    <property type="match status" value="1"/>
</dbReference>
<dbReference type="RefSeq" id="WP_343331285.1">
    <property type="nucleotide sequence ID" value="NZ_JAPOHD010000003.1"/>
</dbReference>
<protein>
    <recommendedName>
        <fullName evidence="1">Dinitrogenase iron-molybdenum cofactor biosynthesis domain-containing protein</fullName>
    </recommendedName>
</protein>
<evidence type="ECO:0000313" key="3">
    <source>
        <dbReference type="Proteomes" id="UP001145087"/>
    </source>
</evidence>
<evidence type="ECO:0000259" key="1">
    <source>
        <dbReference type="Pfam" id="PF02579"/>
    </source>
</evidence>
<proteinExistence type="predicted"/>
<comment type="caution">
    <text evidence="2">The sequence shown here is derived from an EMBL/GenBank/DDBJ whole genome shotgun (WGS) entry which is preliminary data.</text>
</comment>
<dbReference type="InterPro" id="IPR036105">
    <property type="entry name" value="DiNase_FeMo-co_biosyn_sf"/>
</dbReference>
<sequence>MKVMLPIAEKKRGKETVARGFHNAHYVCIYDSQSKLFEWMPVKAVSPNPGDFSKELQRMGINTVISGYLPPMALQIFARSGLDVYRARGENVQENISYFINNQLESFTTQKARETWGCNSSCSSCSSTSCN</sequence>
<dbReference type="AlphaFoldDB" id="A0A9X3F4S4"/>